<name>A0A6N2T9K7_BLAHA</name>
<dbReference type="RefSeq" id="WP_004221303.1">
    <property type="nucleotide sequence ID" value="NZ_CACRSY010000009.1"/>
</dbReference>
<sequence length="56" mass="6516">MSGRFMETEKEEQKKLIDNKAAVEYEYGGYQIRVHFSGEKTLAQCVKNLTERKSIC</sequence>
<protein>
    <submittedName>
        <fullName evidence="1">Uncharacterized protein</fullName>
    </submittedName>
</protein>
<dbReference type="EMBL" id="CACRSY010000009">
    <property type="protein sequence ID" value="VYT02345.1"/>
    <property type="molecule type" value="Genomic_DNA"/>
</dbReference>
<gene>
    <name evidence="1" type="ORF">BHLFYP23_02503</name>
</gene>
<organism evidence="1">
    <name type="scientific">Blautia hansenii</name>
    <name type="common">Ruminococcus hansenii</name>
    <dbReference type="NCBI Taxonomy" id="1322"/>
    <lineage>
        <taxon>Bacteria</taxon>
        <taxon>Bacillati</taxon>
        <taxon>Bacillota</taxon>
        <taxon>Clostridia</taxon>
        <taxon>Lachnospirales</taxon>
        <taxon>Lachnospiraceae</taxon>
        <taxon>Blautia</taxon>
    </lineage>
</organism>
<reference evidence="1" key="1">
    <citation type="submission" date="2019-11" db="EMBL/GenBank/DDBJ databases">
        <authorList>
            <person name="Feng L."/>
        </authorList>
    </citation>
    <scope>NUCLEOTIDE SEQUENCE</scope>
    <source>
        <strain evidence="1">BhanseniiLFYP23</strain>
    </source>
</reference>
<accession>A0A6N2T9K7</accession>
<proteinExistence type="predicted"/>
<evidence type="ECO:0000313" key="1">
    <source>
        <dbReference type="EMBL" id="VYT02345.1"/>
    </source>
</evidence>
<dbReference type="AlphaFoldDB" id="A0A6N2T9K7"/>